<evidence type="ECO:0000256" key="2">
    <source>
        <dbReference type="RuleBase" id="RU003749"/>
    </source>
</evidence>
<name>B8HV41_CYAP4</name>
<evidence type="ECO:0000259" key="3">
    <source>
        <dbReference type="PROSITE" id="PS50801"/>
    </source>
</evidence>
<dbReference type="AlphaFoldDB" id="B8HV41"/>
<dbReference type="OrthoDB" id="514124at2"/>
<dbReference type="Pfam" id="PF01740">
    <property type="entry name" value="STAS"/>
    <property type="match status" value="1"/>
</dbReference>
<protein>
    <recommendedName>
        <fullName evidence="2">Anti-sigma factor antagonist</fullName>
    </recommendedName>
</protein>
<proteinExistence type="inferred from homology"/>
<dbReference type="CDD" id="cd07043">
    <property type="entry name" value="STAS_anti-anti-sigma_factors"/>
    <property type="match status" value="1"/>
</dbReference>
<dbReference type="EMBL" id="CP001344">
    <property type="protein sequence ID" value="ACL43088.1"/>
    <property type="molecule type" value="Genomic_DNA"/>
</dbReference>
<accession>B8HV41</accession>
<dbReference type="GO" id="GO:0043856">
    <property type="term" value="F:anti-sigma factor antagonist activity"/>
    <property type="evidence" value="ECO:0007669"/>
    <property type="project" value="InterPro"/>
</dbReference>
<dbReference type="PROSITE" id="PS50801">
    <property type="entry name" value="STAS"/>
    <property type="match status" value="1"/>
</dbReference>
<organism evidence="4">
    <name type="scientific">Cyanothece sp. (strain PCC 7425 / ATCC 29141)</name>
    <dbReference type="NCBI Taxonomy" id="395961"/>
    <lineage>
        <taxon>Bacteria</taxon>
        <taxon>Bacillati</taxon>
        <taxon>Cyanobacteriota</taxon>
        <taxon>Cyanophyceae</taxon>
        <taxon>Gomontiellales</taxon>
        <taxon>Cyanothecaceae</taxon>
        <taxon>Cyanothece</taxon>
    </lineage>
</organism>
<evidence type="ECO:0000313" key="4">
    <source>
        <dbReference type="EMBL" id="ACL43088.1"/>
    </source>
</evidence>
<evidence type="ECO:0000256" key="1">
    <source>
        <dbReference type="ARBA" id="ARBA00009013"/>
    </source>
</evidence>
<dbReference type="SUPFAM" id="SSF52091">
    <property type="entry name" value="SpoIIaa-like"/>
    <property type="match status" value="1"/>
</dbReference>
<gene>
    <name evidence="4" type="ordered locus">Cyan7425_0701</name>
</gene>
<dbReference type="eggNOG" id="COG1366">
    <property type="taxonomic scope" value="Bacteria"/>
</dbReference>
<sequence length="116" mass="12659">MKLEISELESGIKQAKLIGRLDLKGTNELDNEFAFKIGTSTSPVIVEMSEVEFIASIGMRLLVSAARAISRRGGKLIILQPQPLVREALETAGFNEIIPIFDDYDQALAALKSEPA</sequence>
<dbReference type="KEGG" id="cyn:Cyan7425_0701"/>
<dbReference type="InterPro" id="IPR002645">
    <property type="entry name" value="STAS_dom"/>
</dbReference>
<dbReference type="InterPro" id="IPR036513">
    <property type="entry name" value="STAS_dom_sf"/>
</dbReference>
<reference evidence="4" key="1">
    <citation type="submission" date="2009-01" db="EMBL/GenBank/DDBJ databases">
        <title>Complete sequence of chromosome Cyanothece sp. PCC 7425.</title>
        <authorList>
            <consortium name="US DOE Joint Genome Institute"/>
            <person name="Lucas S."/>
            <person name="Copeland A."/>
            <person name="Lapidus A."/>
            <person name="Glavina del Rio T."/>
            <person name="Dalin E."/>
            <person name="Tice H."/>
            <person name="Bruce D."/>
            <person name="Goodwin L."/>
            <person name="Pitluck S."/>
            <person name="Sims D."/>
            <person name="Meineke L."/>
            <person name="Brettin T."/>
            <person name="Detter J.C."/>
            <person name="Han C."/>
            <person name="Larimer F."/>
            <person name="Land M."/>
            <person name="Hauser L."/>
            <person name="Kyrpides N."/>
            <person name="Ovchinnikova G."/>
            <person name="Liberton M."/>
            <person name="Stoeckel J."/>
            <person name="Banerjee A."/>
            <person name="Singh A."/>
            <person name="Page L."/>
            <person name="Sato H."/>
            <person name="Zhao L."/>
            <person name="Sherman L."/>
            <person name="Pakrasi H."/>
            <person name="Richardson P."/>
        </authorList>
    </citation>
    <scope>NUCLEOTIDE SEQUENCE</scope>
    <source>
        <strain evidence="4">PCC 7425</strain>
    </source>
</reference>
<dbReference type="STRING" id="395961.Cyan7425_0701"/>
<dbReference type="HOGENOM" id="CLU_115403_9_2_3"/>
<dbReference type="Gene3D" id="3.30.750.24">
    <property type="entry name" value="STAS domain"/>
    <property type="match status" value="1"/>
</dbReference>
<dbReference type="PANTHER" id="PTHR33495">
    <property type="entry name" value="ANTI-SIGMA FACTOR ANTAGONIST TM_1081-RELATED-RELATED"/>
    <property type="match status" value="1"/>
</dbReference>
<feature type="domain" description="STAS" evidence="3">
    <location>
        <begin position="11"/>
        <end position="111"/>
    </location>
</feature>
<dbReference type="PANTHER" id="PTHR33495:SF2">
    <property type="entry name" value="ANTI-SIGMA FACTOR ANTAGONIST TM_1081-RELATED"/>
    <property type="match status" value="1"/>
</dbReference>
<dbReference type="InterPro" id="IPR003658">
    <property type="entry name" value="Anti-sigma_ant"/>
</dbReference>
<dbReference type="NCBIfam" id="TIGR00377">
    <property type="entry name" value="ant_ant_sig"/>
    <property type="match status" value="1"/>
</dbReference>
<comment type="similarity">
    <text evidence="1 2">Belongs to the anti-sigma-factor antagonist family.</text>
</comment>